<evidence type="ECO:0000256" key="1">
    <source>
        <dbReference type="ARBA" id="ARBA00001554"/>
    </source>
</evidence>
<dbReference type="PANTHER" id="PTHR42805">
    <property type="entry name" value="PTERIN-4-ALPHA-CARBINOLAMINE DEHYDRATASE-RELATED"/>
    <property type="match status" value="1"/>
</dbReference>
<dbReference type="GO" id="GO:0008124">
    <property type="term" value="F:4-alpha-hydroxytetrahydrobiopterin dehydratase activity"/>
    <property type="evidence" value="ECO:0007669"/>
    <property type="project" value="UniProtKB-EC"/>
</dbReference>
<proteinExistence type="inferred from homology"/>
<dbReference type="SUPFAM" id="SSF55248">
    <property type="entry name" value="PCD-like"/>
    <property type="match status" value="1"/>
</dbReference>
<reference evidence="5" key="1">
    <citation type="submission" date="2016-10" db="EMBL/GenBank/DDBJ databases">
        <title>Sequence of Gallionella enrichment culture.</title>
        <authorList>
            <person name="Poehlein A."/>
            <person name="Muehling M."/>
            <person name="Daniel R."/>
        </authorList>
    </citation>
    <scope>NUCLEOTIDE SEQUENCE</scope>
</reference>
<dbReference type="GO" id="GO:0006729">
    <property type="term" value="P:tetrahydrobiopterin biosynthetic process"/>
    <property type="evidence" value="ECO:0007669"/>
    <property type="project" value="InterPro"/>
</dbReference>
<dbReference type="EMBL" id="MLJW01000802">
    <property type="protein sequence ID" value="OIQ82460.1"/>
    <property type="molecule type" value="Genomic_DNA"/>
</dbReference>
<dbReference type="PANTHER" id="PTHR42805:SF1">
    <property type="entry name" value="PTERIN-4-ALPHA-CARBINOLAMINE DEHYDRATASE-RELATED"/>
    <property type="match status" value="1"/>
</dbReference>
<evidence type="ECO:0000313" key="5">
    <source>
        <dbReference type="EMBL" id="OIQ82460.1"/>
    </source>
</evidence>
<dbReference type="InterPro" id="IPR001533">
    <property type="entry name" value="Pterin_deHydtase"/>
</dbReference>
<dbReference type="Gene3D" id="3.30.1360.20">
    <property type="entry name" value="Transcriptional coactivator/pterin dehydratase"/>
    <property type="match status" value="1"/>
</dbReference>
<protein>
    <recommendedName>
        <fullName evidence="3">4a-hydroxytetrahydrobiopterin dehydratase</fullName>
        <ecNumber evidence="3">4.2.1.96</ecNumber>
    </recommendedName>
</protein>
<dbReference type="AlphaFoldDB" id="A0A1J5QRD1"/>
<comment type="caution">
    <text evidence="5">The sequence shown here is derived from an EMBL/GenBank/DDBJ whole genome shotgun (WGS) entry which is preliminary data.</text>
</comment>
<dbReference type="EC" id="4.2.1.96" evidence="3"/>
<evidence type="ECO:0000256" key="2">
    <source>
        <dbReference type="ARBA" id="ARBA00006472"/>
    </source>
</evidence>
<comment type="similarity">
    <text evidence="2">Belongs to the pterin-4-alpha-carbinolamine dehydratase family.</text>
</comment>
<dbReference type="HAMAP" id="MF_00434">
    <property type="entry name" value="Pterin_4_alpha"/>
    <property type="match status" value="1"/>
</dbReference>
<keyword evidence="4 5" id="KW-0456">Lyase</keyword>
<dbReference type="InterPro" id="IPR050376">
    <property type="entry name" value="Pterin-4-alpha-carb_dehyd"/>
</dbReference>
<dbReference type="NCBIfam" id="NF002019">
    <property type="entry name" value="PRK00823.1-4"/>
    <property type="match status" value="1"/>
</dbReference>
<accession>A0A1J5QRD1</accession>
<dbReference type="InterPro" id="IPR036428">
    <property type="entry name" value="PCD_sf"/>
</dbReference>
<comment type="catalytic activity">
    <reaction evidence="1">
        <text>(4aS,6R)-4a-hydroxy-L-erythro-5,6,7,8-tetrahydrobiopterin = (6R)-L-erythro-6,7-dihydrobiopterin + H2O</text>
        <dbReference type="Rhea" id="RHEA:11920"/>
        <dbReference type="ChEBI" id="CHEBI:15377"/>
        <dbReference type="ChEBI" id="CHEBI:15642"/>
        <dbReference type="ChEBI" id="CHEBI:43120"/>
        <dbReference type="EC" id="4.2.1.96"/>
    </reaction>
</comment>
<name>A0A1J5QRD1_9ZZZZ</name>
<gene>
    <name evidence="5" type="ORF">GALL_357560</name>
</gene>
<sequence>MMSFDQLLQAHCQHIEGAPMTETEIHGQLGVLPDWKFRNGQIQRVYAFRDYFDTMAFVNALAWIAHREDHHPDLGVHFNRCAVAFNTHTVGGISHNDFICAAKADALYAQRPFV</sequence>
<dbReference type="Pfam" id="PF01329">
    <property type="entry name" value="Pterin_4a"/>
    <property type="match status" value="1"/>
</dbReference>
<evidence type="ECO:0000256" key="3">
    <source>
        <dbReference type="ARBA" id="ARBA00013252"/>
    </source>
</evidence>
<evidence type="ECO:0000256" key="4">
    <source>
        <dbReference type="ARBA" id="ARBA00023239"/>
    </source>
</evidence>
<organism evidence="5">
    <name type="scientific">mine drainage metagenome</name>
    <dbReference type="NCBI Taxonomy" id="410659"/>
    <lineage>
        <taxon>unclassified sequences</taxon>
        <taxon>metagenomes</taxon>
        <taxon>ecological metagenomes</taxon>
    </lineage>
</organism>